<organism evidence="3 4">
    <name type="scientific">Lasiosphaeria ovina</name>
    <dbReference type="NCBI Taxonomy" id="92902"/>
    <lineage>
        <taxon>Eukaryota</taxon>
        <taxon>Fungi</taxon>
        <taxon>Dikarya</taxon>
        <taxon>Ascomycota</taxon>
        <taxon>Pezizomycotina</taxon>
        <taxon>Sordariomycetes</taxon>
        <taxon>Sordariomycetidae</taxon>
        <taxon>Sordariales</taxon>
        <taxon>Lasiosphaeriaceae</taxon>
        <taxon>Lasiosphaeria</taxon>
    </lineage>
</organism>
<name>A0AAE0KCB5_9PEZI</name>
<evidence type="ECO:0008006" key="5">
    <source>
        <dbReference type="Google" id="ProtNLM"/>
    </source>
</evidence>
<feature type="coiled-coil region" evidence="1">
    <location>
        <begin position="28"/>
        <end position="55"/>
    </location>
</feature>
<evidence type="ECO:0000313" key="4">
    <source>
        <dbReference type="Proteomes" id="UP001287356"/>
    </source>
</evidence>
<gene>
    <name evidence="3" type="ORF">B0T24DRAFT_289613</name>
</gene>
<dbReference type="SUPFAM" id="SSF57959">
    <property type="entry name" value="Leucine zipper domain"/>
    <property type="match status" value="1"/>
</dbReference>
<feature type="region of interest" description="Disordered" evidence="2">
    <location>
        <begin position="224"/>
        <end position="287"/>
    </location>
</feature>
<protein>
    <recommendedName>
        <fullName evidence="5">BZIP domain-containing protein</fullName>
    </recommendedName>
</protein>
<dbReference type="EMBL" id="JAULSN010000004">
    <property type="protein sequence ID" value="KAK3374198.1"/>
    <property type="molecule type" value="Genomic_DNA"/>
</dbReference>
<sequence length="459" mass="49599">MAPAPDEFDESELSHRRERGRLAQRAFRQRQIDTIRELREENKALRDAISKLSQVTAGPALVHGSNHDTLHHAAIHVSGFPGAGFELAEHAGDIEAEYAPETHSNHSVATVKPSNHFQDFSTHNRTAFNLVHNTHFTSQAQAQAIQLAPFTTPAQHDSPPPGRLSPRLTYGLWFEPDRALKVVHAPPDIVPFLGEGVYSFGGAVFWTSASYALPALRDVVYRTRFSPSPSPPPQSSSAPYPQQHLHTGQDGTATPAASASSSGPSSPSAGSGSGSGSGSSGDSNEDRLRTSTAIVQKLFGMTLHLASERTLYDLIHARVVWRVRGSLTGDHPGRDPEAGIRLFADTVADPCHMAALGDLRFWMDPAELDAYVRARLSATPAGWAPWAAVLRGGGSADPARTYLLGRLVRLFSTNSTCVAGPRWRVDTVQRFVDAWLAEVSSYAGFGPIEAVAHVPEFSF</sequence>
<accession>A0AAE0KCB5</accession>
<proteinExistence type="predicted"/>
<evidence type="ECO:0000256" key="2">
    <source>
        <dbReference type="SAM" id="MobiDB-lite"/>
    </source>
</evidence>
<dbReference type="GO" id="GO:0003700">
    <property type="term" value="F:DNA-binding transcription factor activity"/>
    <property type="evidence" value="ECO:0007669"/>
    <property type="project" value="InterPro"/>
</dbReference>
<comment type="caution">
    <text evidence="3">The sequence shown here is derived from an EMBL/GenBank/DDBJ whole genome shotgun (WGS) entry which is preliminary data.</text>
</comment>
<evidence type="ECO:0000313" key="3">
    <source>
        <dbReference type="EMBL" id="KAK3374198.1"/>
    </source>
</evidence>
<reference evidence="3" key="1">
    <citation type="journal article" date="2023" name="Mol. Phylogenet. Evol.">
        <title>Genome-scale phylogeny and comparative genomics of the fungal order Sordariales.</title>
        <authorList>
            <person name="Hensen N."/>
            <person name="Bonometti L."/>
            <person name="Westerberg I."/>
            <person name="Brannstrom I.O."/>
            <person name="Guillou S."/>
            <person name="Cros-Aarteil S."/>
            <person name="Calhoun S."/>
            <person name="Haridas S."/>
            <person name="Kuo A."/>
            <person name="Mondo S."/>
            <person name="Pangilinan J."/>
            <person name="Riley R."/>
            <person name="LaButti K."/>
            <person name="Andreopoulos B."/>
            <person name="Lipzen A."/>
            <person name="Chen C."/>
            <person name="Yan M."/>
            <person name="Daum C."/>
            <person name="Ng V."/>
            <person name="Clum A."/>
            <person name="Steindorff A."/>
            <person name="Ohm R.A."/>
            <person name="Martin F."/>
            <person name="Silar P."/>
            <person name="Natvig D.O."/>
            <person name="Lalanne C."/>
            <person name="Gautier V."/>
            <person name="Ament-Velasquez S.L."/>
            <person name="Kruys A."/>
            <person name="Hutchinson M.I."/>
            <person name="Powell A.J."/>
            <person name="Barry K."/>
            <person name="Miller A.N."/>
            <person name="Grigoriev I.V."/>
            <person name="Debuchy R."/>
            <person name="Gladieux P."/>
            <person name="Hiltunen Thoren M."/>
            <person name="Johannesson H."/>
        </authorList>
    </citation>
    <scope>NUCLEOTIDE SEQUENCE</scope>
    <source>
        <strain evidence="3">CBS 958.72</strain>
    </source>
</reference>
<keyword evidence="4" id="KW-1185">Reference proteome</keyword>
<dbReference type="CDD" id="cd14688">
    <property type="entry name" value="bZIP_YAP"/>
    <property type="match status" value="1"/>
</dbReference>
<dbReference type="Proteomes" id="UP001287356">
    <property type="component" value="Unassembled WGS sequence"/>
</dbReference>
<keyword evidence="1" id="KW-0175">Coiled coil</keyword>
<dbReference type="AlphaFoldDB" id="A0AAE0KCB5"/>
<feature type="compositionally biased region" description="Low complexity" evidence="2">
    <location>
        <begin position="251"/>
        <end position="270"/>
    </location>
</feature>
<dbReference type="Gene3D" id="1.20.5.170">
    <property type="match status" value="1"/>
</dbReference>
<reference evidence="3" key="2">
    <citation type="submission" date="2023-06" db="EMBL/GenBank/DDBJ databases">
        <authorList>
            <consortium name="Lawrence Berkeley National Laboratory"/>
            <person name="Haridas S."/>
            <person name="Hensen N."/>
            <person name="Bonometti L."/>
            <person name="Westerberg I."/>
            <person name="Brannstrom I.O."/>
            <person name="Guillou S."/>
            <person name="Cros-Aarteil S."/>
            <person name="Calhoun S."/>
            <person name="Kuo A."/>
            <person name="Mondo S."/>
            <person name="Pangilinan J."/>
            <person name="Riley R."/>
            <person name="Labutti K."/>
            <person name="Andreopoulos B."/>
            <person name="Lipzen A."/>
            <person name="Chen C."/>
            <person name="Yanf M."/>
            <person name="Daum C."/>
            <person name="Ng V."/>
            <person name="Clum A."/>
            <person name="Steindorff A."/>
            <person name="Ohm R."/>
            <person name="Martin F."/>
            <person name="Silar P."/>
            <person name="Natvig D."/>
            <person name="Lalanne C."/>
            <person name="Gautier V."/>
            <person name="Ament-Velasquez S.L."/>
            <person name="Kruys A."/>
            <person name="Hutchinson M.I."/>
            <person name="Powell A.J."/>
            <person name="Barry K."/>
            <person name="Miller A.N."/>
            <person name="Grigoriev I.V."/>
            <person name="Debuchy R."/>
            <person name="Gladieux P."/>
            <person name="Thoren M.H."/>
            <person name="Johannesson H."/>
        </authorList>
    </citation>
    <scope>NUCLEOTIDE SEQUENCE</scope>
    <source>
        <strain evidence="3">CBS 958.72</strain>
    </source>
</reference>
<dbReference type="InterPro" id="IPR046347">
    <property type="entry name" value="bZIP_sf"/>
</dbReference>
<evidence type="ECO:0000256" key="1">
    <source>
        <dbReference type="SAM" id="Coils"/>
    </source>
</evidence>